<dbReference type="PANTHER" id="PTHR21089:SF1">
    <property type="entry name" value="BIFUNCTIONAL 3-DEHYDROQUINATE DEHYDRATASE_SHIKIMATE DEHYDROGENASE, CHLOROPLASTIC"/>
    <property type="match status" value="1"/>
</dbReference>
<evidence type="ECO:0000259" key="9">
    <source>
        <dbReference type="Pfam" id="PF01488"/>
    </source>
</evidence>
<feature type="domain" description="SDH C-terminal" evidence="11">
    <location>
        <begin position="235"/>
        <end position="265"/>
    </location>
</feature>
<protein>
    <recommendedName>
        <fullName evidence="2 8">Shikimate dehydrogenase (NADP(+))</fullName>
        <shortName evidence="8">SDH</shortName>
        <ecNumber evidence="2 8">1.1.1.25</ecNumber>
    </recommendedName>
</protein>
<keyword evidence="4 8" id="KW-0521">NADP</keyword>
<feature type="binding site" evidence="8">
    <location>
        <position position="102"/>
    </location>
    <ligand>
        <name>shikimate</name>
        <dbReference type="ChEBI" id="CHEBI:36208"/>
    </ligand>
</feature>
<evidence type="ECO:0000256" key="7">
    <source>
        <dbReference type="ARBA" id="ARBA00049442"/>
    </source>
</evidence>
<feature type="binding site" evidence="8">
    <location>
        <position position="87"/>
    </location>
    <ligand>
        <name>shikimate</name>
        <dbReference type="ChEBI" id="CHEBI:36208"/>
    </ligand>
</feature>
<evidence type="ECO:0000256" key="3">
    <source>
        <dbReference type="ARBA" id="ARBA00022605"/>
    </source>
</evidence>
<name>A0A3A3GAU2_9BURK</name>
<feature type="binding site" evidence="8">
    <location>
        <position position="212"/>
    </location>
    <ligand>
        <name>NADP(+)</name>
        <dbReference type="ChEBI" id="CHEBI:58349"/>
    </ligand>
</feature>
<dbReference type="PANTHER" id="PTHR21089">
    <property type="entry name" value="SHIKIMATE DEHYDROGENASE"/>
    <property type="match status" value="1"/>
</dbReference>
<dbReference type="GO" id="GO:0009073">
    <property type="term" value="P:aromatic amino acid family biosynthetic process"/>
    <property type="evidence" value="ECO:0007669"/>
    <property type="project" value="UniProtKB-KW"/>
</dbReference>
<dbReference type="FunFam" id="3.40.50.10860:FF:000006">
    <property type="entry name" value="Shikimate dehydrogenase (NADP(+))"/>
    <property type="match status" value="1"/>
</dbReference>
<dbReference type="EC" id="1.1.1.25" evidence="2 8"/>
<keyword evidence="5 8" id="KW-0560">Oxidoreductase</keyword>
<dbReference type="Gene3D" id="3.40.50.10860">
    <property type="entry name" value="Leucine Dehydrogenase, chain A, domain 1"/>
    <property type="match status" value="1"/>
</dbReference>
<evidence type="ECO:0000313" key="13">
    <source>
        <dbReference type="Proteomes" id="UP000266327"/>
    </source>
</evidence>
<dbReference type="AlphaFoldDB" id="A0A3A3GAU2"/>
<reference evidence="13" key="1">
    <citation type="submission" date="2018-09" db="EMBL/GenBank/DDBJ databases">
        <authorList>
            <person name="Zhu H."/>
        </authorList>
    </citation>
    <scope>NUCLEOTIDE SEQUENCE [LARGE SCALE GENOMIC DNA]</scope>
    <source>
        <strain evidence="13">K1S02-23</strain>
    </source>
</reference>
<dbReference type="OrthoDB" id="9776868at2"/>
<comment type="similarity">
    <text evidence="8">Belongs to the shikimate dehydrogenase family.</text>
</comment>
<evidence type="ECO:0000259" key="10">
    <source>
        <dbReference type="Pfam" id="PF08501"/>
    </source>
</evidence>
<feature type="binding site" evidence="8">
    <location>
        <begin position="151"/>
        <end position="156"/>
    </location>
    <ligand>
        <name>NADP(+)</name>
        <dbReference type="ChEBI" id="CHEBI:58349"/>
    </ligand>
</feature>
<dbReference type="Proteomes" id="UP000266327">
    <property type="component" value="Unassembled WGS sequence"/>
</dbReference>
<dbReference type="NCBIfam" id="TIGR00507">
    <property type="entry name" value="aroE"/>
    <property type="match status" value="1"/>
</dbReference>
<keyword evidence="3 8" id="KW-0028">Amino-acid biosynthesis</keyword>
<evidence type="ECO:0000256" key="5">
    <source>
        <dbReference type="ARBA" id="ARBA00023002"/>
    </source>
</evidence>
<comment type="catalytic activity">
    <reaction evidence="7 8">
        <text>shikimate + NADP(+) = 3-dehydroshikimate + NADPH + H(+)</text>
        <dbReference type="Rhea" id="RHEA:17737"/>
        <dbReference type="ChEBI" id="CHEBI:15378"/>
        <dbReference type="ChEBI" id="CHEBI:16630"/>
        <dbReference type="ChEBI" id="CHEBI:36208"/>
        <dbReference type="ChEBI" id="CHEBI:57783"/>
        <dbReference type="ChEBI" id="CHEBI:58349"/>
        <dbReference type="EC" id="1.1.1.25"/>
    </reaction>
</comment>
<dbReference type="InterPro" id="IPR041121">
    <property type="entry name" value="SDH_C"/>
</dbReference>
<dbReference type="NCBIfam" id="NF001310">
    <property type="entry name" value="PRK00258.1-2"/>
    <property type="match status" value="1"/>
</dbReference>
<dbReference type="Pfam" id="PF01488">
    <property type="entry name" value="Shikimate_DH"/>
    <property type="match status" value="1"/>
</dbReference>
<gene>
    <name evidence="8" type="primary">aroE</name>
    <name evidence="12" type="ORF">D3878_20940</name>
</gene>
<evidence type="ECO:0000256" key="8">
    <source>
        <dbReference type="HAMAP-Rule" id="MF_00222"/>
    </source>
</evidence>
<dbReference type="InterPro" id="IPR013708">
    <property type="entry name" value="Shikimate_DH-bd_N"/>
</dbReference>
<evidence type="ECO:0000256" key="1">
    <source>
        <dbReference type="ARBA" id="ARBA00004871"/>
    </source>
</evidence>
<keyword evidence="6 8" id="KW-0057">Aromatic amino acid biosynthesis</keyword>
<dbReference type="Gene3D" id="3.40.50.720">
    <property type="entry name" value="NAD(P)-binding Rossmann-like Domain"/>
    <property type="match status" value="1"/>
</dbReference>
<feature type="binding site" evidence="8">
    <location>
        <begin position="15"/>
        <end position="17"/>
    </location>
    <ligand>
        <name>shikimate</name>
        <dbReference type="ChEBI" id="CHEBI:36208"/>
    </ligand>
</feature>
<comment type="caution">
    <text evidence="12">The sequence shown here is derived from an EMBL/GenBank/DDBJ whole genome shotgun (WGS) entry which is preliminary data.</text>
</comment>
<comment type="pathway">
    <text evidence="1 8">Metabolic intermediate biosynthesis; chorismate biosynthesis; chorismate from D-erythrose 4-phosphate and phosphoenolpyruvate: step 4/7.</text>
</comment>
<evidence type="ECO:0000256" key="6">
    <source>
        <dbReference type="ARBA" id="ARBA00023141"/>
    </source>
</evidence>
<comment type="function">
    <text evidence="8">Involved in the biosynthesis of the chorismate, which leads to the biosynthesis of aromatic amino acids. Catalyzes the reversible NADPH linked reduction of 3-dehydroshikimate (DHSA) to yield shikimate (SA).</text>
</comment>
<dbReference type="GO" id="GO:0050661">
    <property type="term" value="F:NADP binding"/>
    <property type="evidence" value="ECO:0007669"/>
    <property type="project" value="InterPro"/>
</dbReference>
<dbReference type="CDD" id="cd01065">
    <property type="entry name" value="NAD_bind_Shikimate_DH"/>
    <property type="match status" value="1"/>
</dbReference>
<feature type="domain" description="Quinate/shikimate 5-dehydrogenase/glutamyl-tRNA reductase" evidence="9">
    <location>
        <begin position="116"/>
        <end position="190"/>
    </location>
</feature>
<feature type="domain" description="Shikimate dehydrogenase substrate binding N-terminal" evidence="10">
    <location>
        <begin position="7"/>
        <end position="89"/>
    </location>
</feature>
<feature type="active site" description="Proton acceptor" evidence="8">
    <location>
        <position position="66"/>
    </location>
</feature>
<dbReference type="GO" id="GO:0008652">
    <property type="term" value="P:amino acid biosynthetic process"/>
    <property type="evidence" value="ECO:0007669"/>
    <property type="project" value="UniProtKB-KW"/>
</dbReference>
<dbReference type="SUPFAM" id="SSF51735">
    <property type="entry name" value="NAD(P)-binding Rossmann-fold domains"/>
    <property type="match status" value="1"/>
</dbReference>
<evidence type="ECO:0000256" key="2">
    <source>
        <dbReference type="ARBA" id="ARBA00012962"/>
    </source>
</evidence>
<organism evidence="12 13">
    <name type="scientific">Noviherbaspirillum sedimenti</name>
    <dbReference type="NCBI Taxonomy" id="2320865"/>
    <lineage>
        <taxon>Bacteria</taxon>
        <taxon>Pseudomonadati</taxon>
        <taxon>Pseudomonadota</taxon>
        <taxon>Betaproteobacteria</taxon>
        <taxon>Burkholderiales</taxon>
        <taxon>Oxalobacteraceae</taxon>
        <taxon>Noviherbaspirillum</taxon>
    </lineage>
</organism>
<dbReference type="SUPFAM" id="SSF53223">
    <property type="entry name" value="Aminoacid dehydrogenase-like, N-terminal domain"/>
    <property type="match status" value="1"/>
</dbReference>
<dbReference type="RefSeq" id="WP_119787240.1">
    <property type="nucleotide sequence ID" value="NZ_QYUQ01000002.1"/>
</dbReference>
<comment type="caution">
    <text evidence="8">Lacks conserved residue(s) required for the propagation of feature annotation.</text>
</comment>
<evidence type="ECO:0000313" key="12">
    <source>
        <dbReference type="EMBL" id="RJG03752.1"/>
    </source>
</evidence>
<accession>A0A3A3GAU2</accession>
<dbReference type="GO" id="GO:0009423">
    <property type="term" value="P:chorismate biosynthetic process"/>
    <property type="evidence" value="ECO:0007669"/>
    <property type="project" value="UniProtKB-UniRule"/>
</dbReference>
<feature type="binding site" evidence="8">
    <location>
        <position position="62"/>
    </location>
    <ligand>
        <name>shikimate</name>
        <dbReference type="ChEBI" id="CHEBI:36208"/>
    </ligand>
</feature>
<dbReference type="InterPro" id="IPR022893">
    <property type="entry name" value="Shikimate_DH_fam"/>
</dbReference>
<feature type="binding site" evidence="8">
    <location>
        <position position="235"/>
    </location>
    <ligand>
        <name>NADP(+)</name>
        <dbReference type="ChEBI" id="CHEBI:58349"/>
    </ligand>
</feature>
<sequence length="271" mass="28651">MTDRYAVFGNPIAHSKSPEIHARFAAQAGQDMQYERLLAPLDGFAASVHEFMRQGGKGANVTVPFKLEAYALATSLTARAEAAGAVNTLSFKDGTILGDNTDGVGLVADIVVNAGQAIAGRRVLLVGAGGAARGVVLPILDQHPAQLVVVNRTAPRAQELAAQFDGRLMASTFDDLQGEFDLVINATAASLAGEVPPLAPALFGSHTLAYDMMYGKEPTAFMRFAAQQGAAVRDGLGMLVEQAAEAFFVWRGVRPLTAPVYQALRVQLQQQ</sequence>
<dbReference type="InterPro" id="IPR006151">
    <property type="entry name" value="Shikm_DH/Glu-tRNA_Rdtase"/>
</dbReference>
<feature type="binding site" evidence="8">
    <location>
        <position position="214"/>
    </location>
    <ligand>
        <name>shikimate</name>
        <dbReference type="ChEBI" id="CHEBI:36208"/>
    </ligand>
</feature>
<dbReference type="GO" id="GO:0005829">
    <property type="term" value="C:cytosol"/>
    <property type="evidence" value="ECO:0007669"/>
    <property type="project" value="TreeGrafter"/>
</dbReference>
<dbReference type="EMBL" id="QYUQ01000002">
    <property type="protein sequence ID" value="RJG03752.1"/>
    <property type="molecule type" value="Genomic_DNA"/>
</dbReference>
<feature type="binding site" evidence="8">
    <location>
        <position position="242"/>
    </location>
    <ligand>
        <name>shikimate</name>
        <dbReference type="ChEBI" id="CHEBI:36208"/>
    </ligand>
</feature>
<feature type="binding site" evidence="8">
    <location>
        <begin position="127"/>
        <end position="131"/>
    </location>
    <ligand>
        <name>NADP(+)</name>
        <dbReference type="ChEBI" id="CHEBI:58349"/>
    </ligand>
</feature>
<evidence type="ECO:0000259" key="11">
    <source>
        <dbReference type="Pfam" id="PF18317"/>
    </source>
</evidence>
<dbReference type="InterPro" id="IPR046346">
    <property type="entry name" value="Aminoacid_DH-like_N_sf"/>
</dbReference>
<dbReference type="InterPro" id="IPR036291">
    <property type="entry name" value="NAD(P)-bd_dom_sf"/>
</dbReference>
<dbReference type="UniPathway" id="UPA00053">
    <property type="reaction ID" value="UER00087"/>
</dbReference>
<proteinExistence type="inferred from homology"/>
<comment type="subunit">
    <text evidence="8">Homodimer.</text>
</comment>
<dbReference type="InterPro" id="IPR011342">
    <property type="entry name" value="Shikimate_DH"/>
</dbReference>
<dbReference type="Pfam" id="PF18317">
    <property type="entry name" value="SDH_C"/>
    <property type="match status" value="1"/>
</dbReference>
<dbReference type="GO" id="GO:0004764">
    <property type="term" value="F:shikimate 3-dehydrogenase (NADP+) activity"/>
    <property type="evidence" value="ECO:0007669"/>
    <property type="project" value="UniProtKB-UniRule"/>
</dbReference>
<dbReference type="HAMAP" id="MF_00222">
    <property type="entry name" value="Shikimate_DH_AroE"/>
    <property type="match status" value="1"/>
</dbReference>
<evidence type="ECO:0000256" key="4">
    <source>
        <dbReference type="ARBA" id="ARBA00022857"/>
    </source>
</evidence>
<dbReference type="GO" id="GO:0019632">
    <property type="term" value="P:shikimate metabolic process"/>
    <property type="evidence" value="ECO:0007669"/>
    <property type="project" value="InterPro"/>
</dbReference>
<dbReference type="Pfam" id="PF08501">
    <property type="entry name" value="Shikimate_dh_N"/>
    <property type="match status" value="1"/>
</dbReference>
<keyword evidence="13" id="KW-1185">Reference proteome</keyword>